<dbReference type="PANTHER" id="PTHR10907:SF47">
    <property type="entry name" value="REGUCALCIN"/>
    <property type="match status" value="1"/>
</dbReference>
<evidence type="ECO:0000313" key="5">
    <source>
        <dbReference type="EMBL" id="EZQ07043.1"/>
    </source>
</evidence>
<dbReference type="GO" id="GO:0004341">
    <property type="term" value="F:gluconolactonase activity"/>
    <property type="evidence" value="ECO:0007669"/>
    <property type="project" value="TreeGrafter"/>
</dbReference>
<sequence length="283" mass="31671">MEIISPYNGDLYEGPIWHHDEKALFWVDILRGTIHRYDLKGFYSEIRLQDYVSSISPTISGGIIATSGRSFFIVSFNDGSVKEIYKVQEWDQRNRFNDGKCDAMGRYWIGTMNLEEKEPTAGLYVLDTDMKFRQILDNVTISNGLAWNSDNSVLYYIDSPTKKVFSFDFDIKTGKISDRKTISDLASEPGVPDGMTIDSRGMLWVALFGGGKVVVIDPKNGDIIDEVPVPTPNVTSVTFGGQNLSRLFITTAKIHLTNPDKNAGYVYSEKVNVTGTKVNICGF</sequence>
<feature type="binding site" evidence="3">
    <location>
        <position position="95"/>
    </location>
    <ligand>
        <name>substrate</name>
    </ligand>
</feature>
<dbReference type="GO" id="GO:0005509">
    <property type="term" value="F:calcium ion binding"/>
    <property type="evidence" value="ECO:0007669"/>
    <property type="project" value="TreeGrafter"/>
</dbReference>
<evidence type="ECO:0000256" key="3">
    <source>
        <dbReference type="PIRSR" id="PIRSR605511-2"/>
    </source>
</evidence>
<dbReference type="OrthoDB" id="341532at2157"/>
<dbReference type="InterPro" id="IPR011042">
    <property type="entry name" value="6-blade_b-propeller_TolB-like"/>
</dbReference>
<protein>
    <submittedName>
        <fullName evidence="5">Gluconolaconase</fullName>
    </submittedName>
</protein>
<dbReference type="EMBL" id="JFZT01000039">
    <property type="protein sequence ID" value="EZQ07043.1"/>
    <property type="molecule type" value="Genomic_DNA"/>
</dbReference>
<dbReference type="SUPFAM" id="SSF63829">
    <property type="entry name" value="Calcium-dependent phosphotriesterase"/>
    <property type="match status" value="1"/>
</dbReference>
<dbReference type="Proteomes" id="UP000024332">
    <property type="component" value="Unassembled WGS sequence"/>
</dbReference>
<evidence type="ECO:0000256" key="2">
    <source>
        <dbReference type="PIRSR" id="PIRSR605511-1"/>
    </source>
</evidence>
<feature type="binding site" evidence="3">
    <location>
        <position position="193"/>
    </location>
    <ligand>
        <name>a divalent metal cation</name>
        <dbReference type="ChEBI" id="CHEBI:60240"/>
    </ligand>
</feature>
<keyword evidence="3" id="KW-0862">Zinc</keyword>
<keyword evidence="6" id="KW-1185">Reference proteome</keyword>
<feature type="binding site" evidence="3">
    <location>
        <position position="115"/>
    </location>
    <ligand>
        <name>substrate</name>
    </ligand>
</feature>
<evidence type="ECO:0000256" key="1">
    <source>
        <dbReference type="ARBA" id="ARBA00008853"/>
    </source>
</evidence>
<reference evidence="5 6" key="1">
    <citation type="submission" date="2014-03" db="EMBL/GenBank/DDBJ databases">
        <title>Draft genome sequence of the novel thermoacidophilic archaea Acidianus copahuensis ALE1 strain, isolated from Copahue volcanic area in Neuquen Argentina.</title>
        <authorList>
            <person name="Urbieta M.S."/>
            <person name="Rascovan N."/>
            <person name="Castro C."/>
            <person name="Revale S."/>
            <person name="Giaveno M.A."/>
            <person name="Vazquez M.P."/>
            <person name="Donati E.R."/>
        </authorList>
    </citation>
    <scope>NUCLEOTIDE SEQUENCE [LARGE SCALE GENOMIC DNA]</scope>
    <source>
        <strain evidence="5 6">ALE1</strain>
    </source>
</reference>
<dbReference type="Gene3D" id="2.120.10.30">
    <property type="entry name" value="TolB, C-terminal domain"/>
    <property type="match status" value="1"/>
</dbReference>
<dbReference type="PANTHER" id="PTHR10907">
    <property type="entry name" value="REGUCALCIN"/>
    <property type="match status" value="1"/>
</dbReference>
<gene>
    <name evidence="5" type="ORF">CM19_06710</name>
</gene>
<organism evidence="5 6">
    <name type="scientific">Candidatus Acidianus copahuensis</name>
    <dbReference type="NCBI Taxonomy" id="1160895"/>
    <lineage>
        <taxon>Archaea</taxon>
        <taxon>Thermoproteota</taxon>
        <taxon>Thermoprotei</taxon>
        <taxon>Sulfolobales</taxon>
        <taxon>Sulfolobaceae</taxon>
        <taxon>Acidianus</taxon>
    </lineage>
</organism>
<dbReference type="STRING" id="1160895.CM19_06710"/>
<keyword evidence="3" id="KW-0479">Metal-binding</keyword>
<feature type="binding site" evidence="3">
    <location>
        <position position="143"/>
    </location>
    <ligand>
        <name>a divalent metal cation</name>
        <dbReference type="ChEBI" id="CHEBI:60240"/>
    </ligand>
</feature>
<dbReference type="InterPro" id="IPR005511">
    <property type="entry name" value="SMP-30"/>
</dbReference>
<dbReference type="AlphaFoldDB" id="A0A031LN14"/>
<dbReference type="Pfam" id="PF08450">
    <property type="entry name" value="SGL"/>
    <property type="match status" value="1"/>
</dbReference>
<feature type="binding site" evidence="3">
    <location>
        <position position="13"/>
    </location>
    <ligand>
        <name>a divalent metal cation</name>
        <dbReference type="ChEBI" id="CHEBI:60240"/>
    </ligand>
</feature>
<feature type="domain" description="SMP-30/Gluconolactonase/LRE-like region" evidence="4">
    <location>
        <begin position="13"/>
        <end position="252"/>
    </location>
</feature>
<feature type="binding site" evidence="3">
    <location>
        <position position="97"/>
    </location>
    <ligand>
        <name>substrate</name>
    </ligand>
</feature>
<evidence type="ECO:0000259" key="4">
    <source>
        <dbReference type="Pfam" id="PF08450"/>
    </source>
</evidence>
<dbReference type="InterPro" id="IPR013658">
    <property type="entry name" value="SGL"/>
</dbReference>
<evidence type="ECO:0000313" key="6">
    <source>
        <dbReference type="Proteomes" id="UP000024332"/>
    </source>
</evidence>
<dbReference type="PRINTS" id="PR01790">
    <property type="entry name" value="SMP30FAMILY"/>
</dbReference>
<comment type="similarity">
    <text evidence="1">Belongs to the SMP-30/CGR1 family.</text>
</comment>
<accession>A0A031LN14</accession>
<name>A0A031LN14_9CREN</name>
<comment type="cofactor">
    <cofactor evidence="3">
        <name>Zn(2+)</name>
        <dbReference type="ChEBI" id="CHEBI:29105"/>
    </cofactor>
    <text evidence="3">Binds 1 divalent metal cation per subunit.</text>
</comment>
<dbReference type="GO" id="GO:0019853">
    <property type="term" value="P:L-ascorbic acid biosynthetic process"/>
    <property type="evidence" value="ECO:0007669"/>
    <property type="project" value="TreeGrafter"/>
</dbReference>
<feature type="active site" description="Proton donor/acceptor" evidence="2">
    <location>
        <position position="193"/>
    </location>
</feature>
<comment type="caution">
    <text evidence="5">The sequence shown here is derived from an EMBL/GenBank/DDBJ whole genome shotgun (WGS) entry which is preliminary data.</text>
</comment>
<proteinExistence type="inferred from homology"/>